<organism evidence="3 4">
    <name type="scientific">Sphingopyxis fribergensis</name>
    <dbReference type="NCBI Taxonomy" id="1515612"/>
    <lineage>
        <taxon>Bacteria</taxon>
        <taxon>Pseudomonadati</taxon>
        <taxon>Pseudomonadota</taxon>
        <taxon>Alphaproteobacteria</taxon>
        <taxon>Sphingomonadales</taxon>
        <taxon>Sphingomonadaceae</taxon>
        <taxon>Sphingopyxis</taxon>
    </lineage>
</organism>
<dbReference type="Pfam" id="PF06381">
    <property type="entry name" value="Phage_portal_3"/>
    <property type="match status" value="1"/>
</dbReference>
<dbReference type="KEGG" id="sphk:SKP52_02560"/>
<protein>
    <recommendedName>
        <fullName evidence="2">Anti-CBASS protein Acb1-like N-terminal domain-containing protein</fullName>
    </recommendedName>
</protein>
<dbReference type="AlphaFoldDB" id="A0A0A7PHL7"/>
<dbReference type="STRING" id="1515612.SKP52_02560"/>
<dbReference type="RefSeq" id="WP_052207743.1">
    <property type="nucleotide sequence ID" value="NZ_CP009122.1"/>
</dbReference>
<dbReference type="Proteomes" id="UP000030907">
    <property type="component" value="Chromosome"/>
</dbReference>
<dbReference type="OrthoDB" id="7440425at2"/>
<evidence type="ECO:0000259" key="2">
    <source>
        <dbReference type="Pfam" id="PF06381"/>
    </source>
</evidence>
<evidence type="ECO:0000313" key="3">
    <source>
        <dbReference type="EMBL" id="AJA07447.1"/>
    </source>
</evidence>
<gene>
    <name evidence="3" type="ORF">SKP52_02560</name>
</gene>
<evidence type="ECO:0000313" key="4">
    <source>
        <dbReference type="Proteomes" id="UP000030907"/>
    </source>
</evidence>
<feature type="domain" description="Anti-CBASS protein Acb1-like N-terminal" evidence="2">
    <location>
        <begin position="52"/>
        <end position="404"/>
    </location>
</feature>
<feature type="region of interest" description="Disordered" evidence="1">
    <location>
        <begin position="446"/>
        <end position="467"/>
    </location>
</feature>
<dbReference type="HOGENOM" id="CLU_043954_0_0_5"/>
<feature type="compositionally biased region" description="Acidic residues" evidence="1">
    <location>
        <begin position="448"/>
        <end position="467"/>
    </location>
</feature>
<proteinExistence type="predicted"/>
<evidence type="ECO:0000256" key="1">
    <source>
        <dbReference type="SAM" id="MobiDB-lite"/>
    </source>
</evidence>
<accession>A0A0A7PHL7</accession>
<keyword evidence="4" id="KW-1185">Reference proteome</keyword>
<reference evidence="3 4" key="1">
    <citation type="journal article" date="2015" name="Int. J. Syst. Evol. Microbiol.">
        <title>Description of Sphingopyxis fribergensis sp. nov. - a soil bacterium with the ability to degrade styrene and phenylacetic acid.</title>
        <authorList>
            <person name="Oelschlagel M."/>
            <person name="Ruckert C."/>
            <person name="Kalinowski J."/>
            <person name="Schmidt G."/>
            <person name="Schlomann M."/>
            <person name="Tischler D."/>
        </authorList>
    </citation>
    <scope>NUCLEOTIDE SEQUENCE [LARGE SCALE GENOMIC DNA]</scope>
    <source>
        <strain evidence="3 4">Kp5.2</strain>
    </source>
</reference>
<name>A0A0A7PHL7_9SPHN</name>
<dbReference type="EMBL" id="CP009122">
    <property type="protein sequence ID" value="AJA07447.1"/>
    <property type="molecule type" value="Genomic_DNA"/>
</dbReference>
<sequence>MASHNSLLANASGFVRDRLARAFPWAYGFNTKHDYAKDYGWPEELGFDQFYRLYSRSGLAAAAIDKTIGKTWATMPALWESEAPADTPAEKAIRKHFTKRKIWRSLMDADRRSMVGEYAGAIILLRDGKPLDQPVARVRPGIENVVGIIPAWQGQLTPIEWDNVQTSETYGDPLYYQFDEQAVGNPQNTAKSQIRIHRDRVLIWSDDGTLNCKSALEPGYNDVADAEKIKGAGGEGFWKSSRGAPIIEAPKGVSPSDVQRGMGTTTPKETIDKLNEQVGEFQSGHDNMLMLGGFTVSPLTITLPQPKEFWEPCVQSFAASMGIPFKELIGNVTGERASTEDAKGWAETCMSRRENRVMPILQDFIDRLVAWGVLDAKDWVIGWTSLLEASPDDKLDRASKMSQINQQAGTELVFLPDEIREEAGYKVADEVEGFAEYLAEKEARAAEIAEDGPSETVPDDEAGEVAE</sequence>
<dbReference type="InterPro" id="IPR024459">
    <property type="entry name" value="Acb1-like_N"/>
</dbReference>